<evidence type="ECO:0000313" key="3">
    <source>
        <dbReference type="EMBL" id="EDK35272.1"/>
    </source>
</evidence>
<reference evidence="3 4" key="1">
    <citation type="journal article" date="2008" name="Proc. Natl. Acad. Sci. U.S.A.">
        <title>The genome of Clostridium kluyveri, a strict anaerobe with unique metabolic features.</title>
        <authorList>
            <person name="Seedorf H."/>
            <person name="Fricke W.F."/>
            <person name="Veith B."/>
            <person name="Brueggemann H."/>
            <person name="Liesegang H."/>
            <person name="Strittmatter A."/>
            <person name="Miethke M."/>
            <person name="Buckel W."/>
            <person name="Hinderberger J."/>
            <person name="Li F."/>
            <person name="Hagemeier C."/>
            <person name="Thauer R.K."/>
            <person name="Gottschalk G."/>
        </authorList>
    </citation>
    <scope>NUCLEOTIDE SEQUENCE [LARGE SCALE GENOMIC DNA]</scope>
    <source>
        <strain evidence="4">ATCC 8527 / DSM 555 / NCIMB 10680</strain>
    </source>
</reference>
<dbReference type="eggNOG" id="ENOG503284W">
    <property type="taxonomic scope" value="Bacteria"/>
</dbReference>
<accession>A5N2C6</accession>
<dbReference type="Proteomes" id="UP000002411">
    <property type="component" value="Chromosome"/>
</dbReference>
<evidence type="ECO:0000313" key="4">
    <source>
        <dbReference type="Proteomes" id="UP000002411"/>
    </source>
</evidence>
<dbReference type="STRING" id="431943.CKL_3269"/>
<feature type="region of interest" description="Disordered" evidence="1">
    <location>
        <begin position="32"/>
        <end position="77"/>
    </location>
</feature>
<evidence type="ECO:0000259" key="2">
    <source>
        <dbReference type="Pfam" id="PF23843"/>
    </source>
</evidence>
<evidence type="ECO:0000256" key="1">
    <source>
        <dbReference type="SAM" id="MobiDB-lite"/>
    </source>
</evidence>
<dbReference type="AlphaFoldDB" id="A5N2C6"/>
<dbReference type="InterPro" id="IPR055634">
    <property type="entry name" value="DUF7210"/>
</dbReference>
<gene>
    <name evidence="3" type="ordered locus">CKL_3269</name>
</gene>
<organism evidence="3 4">
    <name type="scientific">Clostridium kluyveri (strain ATCC 8527 / DSM 555 / NBRC 12016 / NCIMB 10680 / K1)</name>
    <dbReference type="NCBI Taxonomy" id="431943"/>
    <lineage>
        <taxon>Bacteria</taxon>
        <taxon>Bacillati</taxon>
        <taxon>Bacillota</taxon>
        <taxon>Clostridia</taxon>
        <taxon>Eubacteriales</taxon>
        <taxon>Clostridiaceae</taxon>
        <taxon>Clostridium</taxon>
    </lineage>
</organism>
<feature type="compositionally biased region" description="Basic and acidic residues" evidence="1">
    <location>
        <begin position="32"/>
        <end position="57"/>
    </location>
</feature>
<proteinExistence type="predicted"/>
<dbReference type="HOGENOM" id="CLU_2631916_0_0_9"/>
<protein>
    <recommendedName>
        <fullName evidence="2">DUF7210 domain-containing protein</fullName>
    </recommendedName>
</protein>
<name>A5N2C6_CLOK5</name>
<keyword evidence="4" id="KW-1185">Reference proteome</keyword>
<dbReference type="RefSeq" id="WP_012103606.1">
    <property type="nucleotide sequence ID" value="NC_009706.1"/>
</dbReference>
<dbReference type="KEGG" id="ckl:CKL_3269"/>
<dbReference type="EMBL" id="CP000673">
    <property type="protein sequence ID" value="EDK35272.1"/>
    <property type="molecule type" value="Genomic_DNA"/>
</dbReference>
<sequence>MAKKDANTTERTFKAKARQFIKYGGEHLKEDQEFEVKESDVEELSKYADIEIPKEAETPPATPPNGEGEKAGSQAGV</sequence>
<feature type="domain" description="DUF7210" evidence="2">
    <location>
        <begin position="14"/>
        <end position="47"/>
    </location>
</feature>
<dbReference type="Pfam" id="PF23843">
    <property type="entry name" value="DUF7210"/>
    <property type="match status" value="1"/>
</dbReference>